<comment type="caution">
    <text evidence="3">The sequence shown here is derived from an EMBL/GenBank/DDBJ whole genome shotgun (WGS) entry which is preliminary data.</text>
</comment>
<protein>
    <recommendedName>
        <fullName evidence="2">F-box domain-containing protein</fullName>
    </recommendedName>
</protein>
<dbReference type="InterPro" id="IPR036047">
    <property type="entry name" value="F-box-like_dom_sf"/>
</dbReference>
<feature type="domain" description="F-box" evidence="2">
    <location>
        <begin position="61"/>
        <end position="91"/>
    </location>
</feature>
<dbReference type="VEuPathDB" id="FungiDB:EYZ11_013399"/>
<dbReference type="InterPro" id="IPR001810">
    <property type="entry name" value="F-box_dom"/>
</dbReference>
<sequence>MYTDHTTCGTRPKKRGLPICNHSMSPPRKKHPPGGGKLSFLLSVLRSLFEVTLIEMATQISAGLLQLPTEVLQQIISYLPVRDLSKRGDDV</sequence>
<evidence type="ECO:0000313" key="4">
    <source>
        <dbReference type="Proteomes" id="UP000308092"/>
    </source>
</evidence>
<accession>A0A4S3IY08</accession>
<keyword evidence="4" id="KW-1185">Reference proteome</keyword>
<dbReference type="Proteomes" id="UP000308092">
    <property type="component" value="Unassembled WGS sequence"/>
</dbReference>
<name>A0A4S3IY08_9EURO</name>
<proteinExistence type="predicted"/>
<gene>
    <name evidence="3" type="ORF">EYZ11_013399</name>
</gene>
<dbReference type="PROSITE" id="PS50181">
    <property type="entry name" value="FBOX"/>
    <property type="match status" value="1"/>
</dbReference>
<reference evidence="3 4" key="1">
    <citation type="submission" date="2019-03" db="EMBL/GenBank/DDBJ databases">
        <title>The genome sequence of a newly discovered highly antifungal drug resistant Aspergillus species, Aspergillus tanneri NIH 1004.</title>
        <authorList>
            <person name="Mounaud S."/>
            <person name="Singh I."/>
            <person name="Joardar V."/>
            <person name="Pakala S."/>
            <person name="Pakala S."/>
            <person name="Venepally P."/>
            <person name="Hoover J."/>
            <person name="Nierman W."/>
            <person name="Chung J."/>
            <person name="Losada L."/>
        </authorList>
    </citation>
    <scope>NUCLEOTIDE SEQUENCE [LARGE SCALE GENOMIC DNA]</scope>
    <source>
        <strain evidence="3 4">NIH1004</strain>
    </source>
</reference>
<evidence type="ECO:0000313" key="3">
    <source>
        <dbReference type="EMBL" id="THC87155.1"/>
    </source>
</evidence>
<dbReference type="AlphaFoldDB" id="A0A4S3IY08"/>
<evidence type="ECO:0000256" key="1">
    <source>
        <dbReference type="SAM" id="MobiDB-lite"/>
    </source>
</evidence>
<dbReference type="CDD" id="cd09917">
    <property type="entry name" value="F-box_SF"/>
    <property type="match status" value="1"/>
</dbReference>
<dbReference type="SUPFAM" id="SSF81383">
    <property type="entry name" value="F-box domain"/>
    <property type="match status" value="1"/>
</dbReference>
<feature type="region of interest" description="Disordered" evidence="1">
    <location>
        <begin position="1"/>
        <end position="34"/>
    </location>
</feature>
<organism evidence="3 4">
    <name type="scientific">Aspergillus tanneri</name>
    <dbReference type="NCBI Taxonomy" id="1220188"/>
    <lineage>
        <taxon>Eukaryota</taxon>
        <taxon>Fungi</taxon>
        <taxon>Dikarya</taxon>
        <taxon>Ascomycota</taxon>
        <taxon>Pezizomycotina</taxon>
        <taxon>Eurotiomycetes</taxon>
        <taxon>Eurotiomycetidae</taxon>
        <taxon>Eurotiales</taxon>
        <taxon>Aspergillaceae</taxon>
        <taxon>Aspergillus</taxon>
        <taxon>Aspergillus subgen. Circumdati</taxon>
    </lineage>
</organism>
<dbReference type="EMBL" id="SOSA01001428">
    <property type="protein sequence ID" value="THC87155.1"/>
    <property type="molecule type" value="Genomic_DNA"/>
</dbReference>
<evidence type="ECO:0000259" key="2">
    <source>
        <dbReference type="PROSITE" id="PS50181"/>
    </source>
</evidence>